<keyword evidence="1" id="KW-1133">Transmembrane helix</keyword>
<gene>
    <name evidence="2" type="ORF">X975_26846</name>
</gene>
<reference evidence="2 3" key="1">
    <citation type="submission" date="2013-11" db="EMBL/GenBank/DDBJ databases">
        <title>Genome sequencing of Stegodyphus mimosarum.</title>
        <authorList>
            <person name="Bechsgaard J."/>
        </authorList>
    </citation>
    <scope>NUCLEOTIDE SEQUENCE [LARGE SCALE GENOMIC DNA]</scope>
</reference>
<dbReference type="Proteomes" id="UP000054359">
    <property type="component" value="Unassembled WGS sequence"/>
</dbReference>
<keyword evidence="1" id="KW-0472">Membrane</keyword>
<sequence>MWSGRTMFNFSRTSDFKFLIVIMFCIFNFIQNILNRIRKRIRDIGWFSNYPHINMCHNSVKMA</sequence>
<feature type="transmembrane region" description="Helical" evidence="1">
    <location>
        <begin position="16"/>
        <end position="34"/>
    </location>
</feature>
<dbReference type="EMBL" id="KK115510">
    <property type="protein sequence ID" value="KFM65298.1"/>
    <property type="molecule type" value="Genomic_DNA"/>
</dbReference>
<keyword evidence="1" id="KW-0812">Transmembrane</keyword>
<name>A0A087TJK9_STEMI</name>
<organism evidence="2 3">
    <name type="scientific">Stegodyphus mimosarum</name>
    <name type="common">African social velvet spider</name>
    <dbReference type="NCBI Taxonomy" id="407821"/>
    <lineage>
        <taxon>Eukaryota</taxon>
        <taxon>Metazoa</taxon>
        <taxon>Ecdysozoa</taxon>
        <taxon>Arthropoda</taxon>
        <taxon>Chelicerata</taxon>
        <taxon>Arachnida</taxon>
        <taxon>Araneae</taxon>
        <taxon>Araneomorphae</taxon>
        <taxon>Entelegynae</taxon>
        <taxon>Eresoidea</taxon>
        <taxon>Eresidae</taxon>
        <taxon>Stegodyphus</taxon>
    </lineage>
</organism>
<keyword evidence="3" id="KW-1185">Reference proteome</keyword>
<evidence type="ECO:0000256" key="1">
    <source>
        <dbReference type="SAM" id="Phobius"/>
    </source>
</evidence>
<evidence type="ECO:0000313" key="2">
    <source>
        <dbReference type="EMBL" id="KFM65298.1"/>
    </source>
</evidence>
<evidence type="ECO:0000313" key="3">
    <source>
        <dbReference type="Proteomes" id="UP000054359"/>
    </source>
</evidence>
<feature type="non-terminal residue" evidence="2">
    <location>
        <position position="63"/>
    </location>
</feature>
<proteinExistence type="predicted"/>
<accession>A0A087TJK9</accession>
<protein>
    <submittedName>
        <fullName evidence="2">Uncharacterized protein</fullName>
    </submittedName>
</protein>
<dbReference type="AlphaFoldDB" id="A0A087TJK9"/>